<dbReference type="SUPFAM" id="SSF52266">
    <property type="entry name" value="SGNH hydrolase"/>
    <property type="match status" value="1"/>
</dbReference>
<dbReference type="RefSeq" id="WP_135574781.1">
    <property type="nucleotide sequence ID" value="NZ_RQFN01000031.1"/>
</dbReference>
<dbReference type="Proteomes" id="UP000297465">
    <property type="component" value="Unassembled WGS sequence"/>
</dbReference>
<keyword evidence="3" id="KW-1185">Reference proteome</keyword>
<dbReference type="InterPro" id="IPR036514">
    <property type="entry name" value="SGNH_hydro_sf"/>
</dbReference>
<feature type="domain" description="SGNH hydrolase-type esterase" evidence="1">
    <location>
        <begin position="47"/>
        <end position="214"/>
    </location>
</feature>
<organism evidence="2 3">
    <name type="scientific">Leptospira montravelensis</name>
    <dbReference type="NCBI Taxonomy" id="2484961"/>
    <lineage>
        <taxon>Bacteria</taxon>
        <taxon>Pseudomonadati</taxon>
        <taxon>Spirochaetota</taxon>
        <taxon>Spirochaetia</taxon>
        <taxon>Leptospirales</taxon>
        <taxon>Leptospiraceae</taxon>
        <taxon>Leptospira</taxon>
    </lineage>
</organism>
<dbReference type="Pfam" id="PF13472">
    <property type="entry name" value="Lipase_GDSL_2"/>
    <property type="match status" value="1"/>
</dbReference>
<keyword evidence="2" id="KW-0378">Hydrolase</keyword>
<evidence type="ECO:0000313" key="2">
    <source>
        <dbReference type="EMBL" id="TGL03923.1"/>
    </source>
</evidence>
<dbReference type="InterPro" id="IPR051532">
    <property type="entry name" value="Ester_Hydrolysis_Enzymes"/>
</dbReference>
<evidence type="ECO:0000259" key="1">
    <source>
        <dbReference type="Pfam" id="PF13472"/>
    </source>
</evidence>
<dbReference type="CDD" id="cd00229">
    <property type="entry name" value="SGNH_hydrolase"/>
    <property type="match status" value="1"/>
</dbReference>
<proteinExistence type="predicted"/>
<comment type="caution">
    <text evidence="2">The sequence shown here is derived from an EMBL/GenBank/DDBJ whole genome shotgun (WGS) entry which is preliminary data.</text>
</comment>
<name>A0ABY2LVJ8_9LEPT</name>
<protein>
    <submittedName>
        <fullName evidence="2">SGNH/GDSL hydrolase family protein</fullName>
    </submittedName>
</protein>
<evidence type="ECO:0000313" key="3">
    <source>
        <dbReference type="Proteomes" id="UP000297465"/>
    </source>
</evidence>
<accession>A0ABY2LVJ8</accession>
<reference evidence="3" key="1">
    <citation type="journal article" date="2019" name="PLoS Negl. Trop. Dis.">
        <title>Revisiting the worldwide diversity of Leptospira species in the environment.</title>
        <authorList>
            <person name="Vincent A.T."/>
            <person name="Schiettekatte O."/>
            <person name="Bourhy P."/>
            <person name="Veyrier F.J."/>
            <person name="Picardeau M."/>
        </authorList>
    </citation>
    <scope>NUCLEOTIDE SEQUENCE [LARGE SCALE GENOMIC DNA]</scope>
    <source>
        <strain evidence="3">201800278</strain>
    </source>
</reference>
<dbReference type="InterPro" id="IPR013830">
    <property type="entry name" value="SGNH_hydro"/>
</dbReference>
<dbReference type="PANTHER" id="PTHR30383">
    <property type="entry name" value="THIOESTERASE 1/PROTEASE 1/LYSOPHOSPHOLIPASE L1"/>
    <property type="match status" value="1"/>
</dbReference>
<dbReference type="EMBL" id="RQFO01000009">
    <property type="protein sequence ID" value="TGL03923.1"/>
    <property type="molecule type" value="Genomic_DNA"/>
</dbReference>
<dbReference type="Gene3D" id="3.40.50.1110">
    <property type="entry name" value="SGNH hydrolase"/>
    <property type="match status" value="1"/>
</dbReference>
<dbReference type="GO" id="GO:0016787">
    <property type="term" value="F:hydrolase activity"/>
    <property type="evidence" value="ECO:0007669"/>
    <property type="project" value="UniProtKB-KW"/>
</dbReference>
<sequence length="280" mass="32014">MKHLSKLWVLIFFVFESCVIFQATRVPSNNLKATITKTSAKTPKIVFLGDSITHGRVSYDYVDSIAKHPSLNNTLVINEGINGRLTLQIIEQLNDLKELNPDIVFLLIGTNDLMASLSADEYKRYESLWNLKEPVTEESFSNHLRTIIKTIKTDTKAKIIVFSLPVLGEDPNSIPFQKSKRFAELTKNIVNQEKAIYKPLHETLSKGFEETKLKDRKPYIQSTWGMYWAILKYYSTTASWNDIGDSNGYYYLTDAIHLNERGGKILEGMALEEIISKEPR</sequence>
<gene>
    <name evidence="2" type="ORF">EHQ31_07425</name>
</gene>